<gene>
    <name evidence="2" type="ORF">PXEA_LOCUS14779</name>
</gene>
<keyword evidence="3" id="KW-1185">Reference proteome</keyword>
<reference evidence="2" key="1">
    <citation type="submission" date="2018-11" db="EMBL/GenBank/DDBJ databases">
        <authorList>
            <consortium name="Pathogen Informatics"/>
        </authorList>
    </citation>
    <scope>NUCLEOTIDE SEQUENCE</scope>
</reference>
<feature type="domain" description="C2H2-type" evidence="1">
    <location>
        <begin position="12"/>
        <end position="34"/>
    </location>
</feature>
<dbReference type="EMBL" id="CAAALY010050780">
    <property type="protein sequence ID" value="VEL21339.1"/>
    <property type="molecule type" value="Genomic_DNA"/>
</dbReference>
<sequence>MNQATNKRPIECAVCKAAYGTAQKIRCHRMSNWHTSAPEVDQTCRQGYASFPVMRQLIRSSRKWPPPRVALFRRLQLESVKNPPTALD</sequence>
<name>A0A3S5AIV2_9PLAT</name>
<comment type="caution">
    <text evidence="2">The sequence shown here is derived from an EMBL/GenBank/DDBJ whole genome shotgun (WGS) entry which is preliminary data.</text>
</comment>
<organism evidence="2 3">
    <name type="scientific">Protopolystoma xenopodis</name>
    <dbReference type="NCBI Taxonomy" id="117903"/>
    <lineage>
        <taxon>Eukaryota</taxon>
        <taxon>Metazoa</taxon>
        <taxon>Spiralia</taxon>
        <taxon>Lophotrochozoa</taxon>
        <taxon>Platyhelminthes</taxon>
        <taxon>Monogenea</taxon>
        <taxon>Polyopisthocotylea</taxon>
        <taxon>Polystomatidea</taxon>
        <taxon>Polystomatidae</taxon>
        <taxon>Protopolystoma</taxon>
    </lineage>
</organism>
<dbReference type="AlphaFoldDB" id="A0A3S5AIV2"/>
<evidence type="ECO:0000259" key="1">
    <source>
        <dbReference type="PROSITE" id="PS00028"/>
    </source>
</evidence>
<dbReference type="InterPro" id="IPR013087">
    <property type="entry name" value="Znf_C2H2_type"/>
</dbReference>
<evidence type="ECO:0000313" key="2">
    <source>
        <dbReference type="EMBL" id="VEL21339.1"/>
    </source>
</evidence>
<dbReference type="PROSITE" id="PS00028">
    <property type="entry name" value="ZINC_FINGER_C2H2_1"/>
    <property type="match status" value="1"/>
</dbReference>
<evidence type="ECO:0000313" key="3">
    <source>
        <dbReference type="Proteomes" id="UP000784294"/>
    </source>
</evidence>
<protein>
    <recommendedName>
        <fullName evidence="1">C2H2-type domain-containing protein</fullName>
    </recommendedName>
</protein>
<proteinExistence type="predicted"/>
<dbReference type="Proteomes" id="UP000784294">
    <property type="component" value="Unassembled WGS sequence"/>
</dbReference>
<accession>A0A3S5AIV2</accession>